<keyword evidence="1" id="KW-0732">Signal</keyword>
<proteinExistence type="predicted"/>
<gene>
    <name evidence="2" type="ORF">ATO8_13011</name>
</gene>
<name>W4HJ91_9RHOB</name>
<evidence type="ECO:0000313" key="2">
    <source>
        <dbReference type="EMBL" id="ETW12473.1"/>
    </source>
</evidence>
<dbReference type="AlphaFoldDB" id="W4HJ91"/>
<feature type="signal peptide" evidence="1">
    <location>
        <begin position="1"/>
        <end position="23"/>
    </location>
</feature>
<evidence type="ECO:0000313" key="3">
    <source>
        <dbReference type="Proteomes" id="UP000019063"/>
    </source>
</evidence>
<accession>W4HJ91</accession>
<dbReference type="Proteomes" id="UP000019063">
    <property type="component" value="Unassembled WGS sequence"/>
</dbReference>
<evidence type="ECO:0000256" key="1">
    <source>
        <dbReference type="SAM" id="SignalP"/>
    </source>
</evidence>
<dbReference type="RefSeq" id="WP_043844951.1">
    <property type="nucleotide sequence ID" value="NZ_AQQW01000007.1"/>
</dbReference>
<protein>
    <recommendedName>
        <fullName evidence="4">HdeA/HdeB family protein</fullName>
    </recommendedName>
</protein>
<evidence type="ECO:0008006" key="4">
    <source>
        <dbReference type="Google" id="ProtNLM"/>
    </source>
</evidence>
<dbReference type="EMBL" id="AQQW01000007">
    <property type="protein sequence ID" value="ETW12473.1"/>
    <property type="molecule type" value="Genomic_DNA"/>
</dbReference>
<organism evidence="2 3">
    <name type="scientific">Roseivivax marinus</name>
    <dbReference type="NCBI Taxonomy" id="1379903"/>
    <lineage>
        <taxon>Bacteria</taxon>
        <taxon>Pseudomonadati</taxon>
        <taxon>Pseudomonadota</taxon>
        <taxon>Alphaproteobacteria</taxon>
        <taxon>Rhodobacterales</taxon>
        <taxon>Roseobacteraceae</taxon>
        <taxon>Roseivivax</taxon>
    </lineage>
</organism>
<keyword evidence="3" id="KW-1185">Reference proteome</keyword>
<reference evidence="2 3" key="1">
    <citation type="journal article" date="2014" name="Antonie Van Leeuwenhoek">
        <title>Roseivivax atlanticus sp. nov., isolated from surface seawater of the Atlantic Ocean.</title>
        <authorList>
            <person name="Li G."/>
            <person name="Lai Q."/>
            <person name="Liu X."/>
            <person name="Sun F."/>
            <person name="Shao Z."/>
        </authorList>
    </citation>
    <scope>NUCLEOTIDE SEQUENCE [LARGE SCALE GENOMIC DNA]</scope>
    <source>
        <strain evidence="2 3">22II-s10s</strain>
    </source>
</reference>
<sequence>MKTVATLVAALGLTTTFAGGAFAAQHEMDLTTTNCAEYLTMDEETQMGVAEMAAADMEGMDAEEVANELMEVCNQDDEDTATISLQDALAPGGE</sequence>
<comment type="caution">
    <text evidence="2">The sequence shown here is derived from an EMBL/GenBank/DDBJ whole genome shotgun (WGS) entry which is preliminary data.</text>
</comment>
<feature type="chain" id="PRO_5004843131" description="HdeA/HdeB family protein" evidence="1">
    <location>
        <begin position="24"/>
        <end position="94"/>
    </location>
</feature>
<dbReference type="STRING" id="1379903.ATO8_13011"/>